<dbReference type="InterPro" id="IPR008631">
    <property type="entry name" value="Glycogen_synth"/>
</dbReference>
<evidence type="ECO:0000256" key="1">
    <source>
        <dbReference type="ARBA" id="ARBA00022676"/>
    </source>
</evidence>
<evidence type="ECO:0000313" key="3">
    <source>
        <dbReference type="EMBL" id="BCI62034.1"/>
    </source>
</evidence>
<dbReference type="Gene3D" id="3.40.50.2000">
    <property type="entry name" value="Glycogen Phosphorylase B"/>
    <property type="match status" value="2"/>
</dbReference>
<dbReference type="EMBL" id="AP023322">
    <property type="protein sequence ID" value="BCI62034.1"/>
    <property type="molecule type" value="Genomic_DNA"/>
</dbReference>
<dbReference type="PANTHER" id="PTHR10176">
    <property type="entry name" value="GLYCOGEN SYNTHASE"/>
    <property type="match status" value="1"/>
</dbReference>
<keyword evidence="1" id="KW-0328">Glycosyltransferase</keyword>
<keyword evidence="4" id="KW-1185">Reference proteome</keyword>
<dbReference type="Pfam" id="PF05693">
    <property type="entry name" value="Glycogen_syn"/>
    <property type="match status" value="2"/>
</dbReference>
<dbReference type="GO" id="GO:0005737">
    <property type="term" value="C:cytoplasm"/>
    <property type="evidence" value="ECO:0007669"/>
    <property type="project" value="TreeGrafter"/>
</dbReference>
<protein>
    <submittedName>
        <fullName evidence="3">Glycosyl transferase</fullName>
    </submittedName>
</protein>
<accession>A0A7G1HUD7</accession>
<dbReference type="KEGG" id="copr:Cop2CBH44_03870"/>
<dbReference type="AlphaFoldDB" id="A0A7G1HUD7"/>
<dbReference type="GO" id="GO:0004373">
    <property type="term" value="F:alpha-1,4-glucan glucosyltransferase (UDP-glucose donor) activity"/>
    <property type="evidence" value="ECO:0007669"/>
    <property type="project" value="InterPro"/>
</dbReference>
<evidence type="ECO:0000313" key="4">
    <source>
        <dbReference type="Proteomes" id="UP000594042"/>
    </source>
</evidence>
<keyword evidence="2 3" id="KW-0808">Transferase</keyword>
<proteinExistence type="predicted"/>
<sequence>MEKGQLTPDYLFEVSWEVCNLVGGIYTVLSTKAKTLQKINKDKNIFIGPDLWKGKESPYFTENPSLLKEWKMQASNENLQVRVGRWNIPGKPVVILVDFSRMFDVRNELFTNMWNWYGVDSLYAYGDYDESCIFSYAAARVIESLYKYIGGDNYNVVAHFDEWITGMGLLYVKHQLPKVATIFTTHATSIGRSIAGNNKPLYDYLAAYNGDQMARELNMVAKHSLEKAAAHNADCFTTVSDITARECTQLLERTPDVVTPNGFEENFVPKGIAYTQGREAARAKLIKIAASLIGYKPSKDAFFIATSGRYEYKNKGINLFIESLRRLKEQSTSKKEIIAFVLVPAWVNAAREDLAEKMNAKKFDHTALPDPLITHSLNNYNEDMIMNQLHGSGFKNLASDKVKIIFVPSYLRGDDGIVNMPYYNLLIGFDATAFPSYYEPWGYTPLESVAFGIPTITTDLSGFGLWTDSLGEGGLEAKGVAILHRGDSNFDEVADGLAMTVHSLSVKTDTERKAISEAAKKTAAKAQWKYFISYYSQAYDIALQKKK</sequence>
<dbReference type="PANTHER" id="PTHR10176:SF3">
    <property type="entry name" value="GLYCOGEN [STARCH] SYNTHASE"/>
    <property type="match status" value="1"/>
</dbReference>
<dbReference type="RefSeq" id="WP_200755450.1">
    <property type="nucleotide sequence ID" value="NZ_AP023322.1"/>
</dbReference>
<dbReference type="GO" id="GO:0005978">
    <property type="term" value="P:glycogen biosynthetic process"/>
    <property type="evidence" value="ECO:0007669"/>
    <property type="project" value="InterPro"/>
</dbReference>
<reference evidence="4" key="1">
    <citation type="submission" date="2020-07" db="EMBL/GenBank/DDBJ databases">
        <title>Complete genome sequencing of Coprobacter sp. strain 2CBH44.</title>
        <authorList>
            <person name="Sakamoto M."/>
            <person name="Murakami T."/>
            <person name="Mori H."/>
        </authorList>
    </citation>
    <scope>NUCLEOTIDE SEQUENCE [LARGE SCALE GENOMIC DNA]</scope>
    <source>
        <strain evidence="4">2CBH44</strain>
    </source>
</reference>
<evidence type="ECO:0000256" key="2">
    <source>
        <dbReference type="ARBA" id="ARBA00022679"/>
    </source>
</evidence>
<organism evidence="3 4">
    <name type="scientific">Coprobacter secundus subsp. similis</name>
    <dbReference type="NCBI Taxonomy" id="2751153"/>
    <lineage>
        <taxon>Bacteria</taxon>
        <taxon>Pseudomonadati</taxon>
        <taxon>Bacteroidota</taxon>
        <taxon>Bacteroidia</taxon>
        <taxon>Bacteroidales</taxon>
        <taxon>Barnesiellaceae</taxon>
        <taxon>Coprobacter</taxon>
    </lineage>
</organism>
<dbReference type="Proteomes" id="UP000594042">
    <property type="component" value="Chromosome"/>
</dbReference>
<name>A0A7G1HUD7_9BACT</name>
<dbReference type="SUPFAM" id="SSF53756">
    <property type="entry name" value="UDP-Glycosyltransferase/glycogen phosphorylase"/>
    <property type="match status" value="2"/>
</dbReference>
<gene>
    <name evidence="3" type="ORF">Cop2CBH44_03870</name>
</gene>